<sequence length="364" mass="40972">MLTKLKQIISSPIWLRAGGYIGRLISFLLFSTMLLVVTFLVSFNILLPGTFFKLPVLLGLILLPFAVSYILVSMPSRKKPEKSIKHEKLSKKSRNALIAMMVVFILAMSGIYLYQKADENKHLTNAQQEFSLTLVDGVSQNRVDSTLIELDAQLARLKKLYGPLVGEQKIGVVLYPDINSLQIHNDVAKWADAYISYSSGKPVIYLPAEQPPSDSSRKANAMASPMPGHELTHYVIREILGENNKGNIPLWFNEGVAQYESFKGFNRMFDRIGCKIGLWLINLVNPKILADGELVLTSSNYPNEHIDEFYIASLEFTDFIASNYGGIKNILYDVSNGMQFSIAFEKETGKTVKDVYLEWYAAFF</sequence>
<comment type="caution">
    <text evidence="2">The sequence shown here is derived from an EMBL/GenBank/DDBJ whole genome shotgun (WGS) entry which is preliminary data.</text>
</comment>
<dbReference type="PATRIC" id="fig|61435.5.peg.594"/>
<gene>
    <name evidence="2" type="ORF">DA01_02960</name>
</gene>
<dbReference type="EMBL" id="JGYD01000011">
    <property type="protein sequence ID" value="KSV18486.1"/>
    <property type="molecule type" value="Genomic_DNA"/>
</dbReference>
<evidence type="ECO:0000256" key="1">
    <source>
        <dbReference type="SAM" id="Phobius"/>
    </source>
</evidence>
<proteinExistence type="predicted"/>
<dbReference type="OrthoDB" id="166074at2"/>
<reference evidence="2 3" key="1">
    <citation type="journal article" date="2015" name="Sci. Rep.">
        <title>A comparative genomics and reductive dehalogenase gene transcription study of two chloroethene-respiring bacteria, Dehalococcoides mccartyi strains MB and 11a.</title>
        <authorList>
            <person name="Low A."/>
            <person name="Shen Z."/>
            <person name="Cheng D."/>
            <person name="Rogers M.J."/>
            <person name="Lee P.K."/>
            <person name="He J."/>
        </authorList>
    </citation>
    <scope>NUCLEOTIDE SEQUENCE [LARGE SCALE GENOMIC DNA]</scope>
    <source>
        <strain evidence="2 3">MB</strain>
    </source>
</reference>
<evidence type="ECO:0000313" key="2">
    <source>
        <dbReference type="EMBL" id="KSV18486.1"/>
    </source>
</evidence>
<dbReference type="Proteomes" id="UP000053577">
    <property type="component" value="Unassembled WGS sequence"/>
</dbReference>
<dbReference type="RefSeq" id="WP_058292331.1">
    <property type="nucleotide sequence ID" value="NZ_JGYD01000011.1"/>
</dbReference>
<dbReference type="AlphaFoldDB" id="A0A0V8M404"/>
<keyword evidence="1" id="KW-0812">Transmembrane</keyword>
<feature type="transmembrane region" description="Helical" evidence="1">
    <location>
        <begin position="95"/>
        <end position="114"/>
    </location>
</feature>
<keyword evidence="1" id="KW-1133">Transmembrane helix</keyword>
<feature type="transmembrane region" description="Helical" evidence="1">
    <location>
        <begin position="21"/>
        <end position="46"/>
    </location>
</feature>
<evidence type="ECO:0008006" key="4">
    <source>
        <dbReference type="Google" id="ProtNLM"/>
    </source>
</evidence>
<feature type="transmembrane region" description="Helical" evidence="1">
    <location>
        <begin position="52"/>
        <end position="74"/>
    </location>
</feature>
<name>A0A0V8M404_9CHLR</name>
<organism evidence="2 3">
    <name type="scientific">Dehalococcoides mccartyi</name>
    <dbReference type="NCBI Taxonomy" id="61435"/>
    <lineage>
        <taxon>Bacteria</taxon>
        <taxon>Bacillati</taxon>
        <taxon>Chloroflexota</taxon>
        <taxon>Dehalococcoidia</taxon>
        <taxon>Dehalococcoidales</taxon>
        <taxon>Dehalococcoidaceae</taxon>
        <taxon>Dehalococcoides</taxon>
    </lineage>
</organism>
<protein>
    <recommendedName>
        <fullName evidence="4">Peptidase MA-like domain-containing protein</fullName>
    </recommendedName>
</protein>
<keyword evidence="1" id="KW-0472">Membrane</keyword>
<accession>A0A0V8M404</accession>
<evidence type="ECO:0000313" key="3">
    <source>
        <dbReference type="Proteomes" id="UP000053577"/>
    </source>
</evidence>